<feature type="transmembrane region" description="Helical" evidence="1">
    <location>
        <begin position="106"/>
        <end position="123"/>
    </location>
</feature>
<keyword evidence="4" id="KW-1185">Reference proteome</keyword>
<dbReference type="AlphaFoldDB" id="U5W054"/>
<evidence type="ECO:0000313" key="3">
    <source>
        <dbReference type="EMBL" id="AGZ41360.1"/>
    </source>
</evidence>
<accession>U5W054</accession>
<evidence type="ECO:0000256" key="1">
    <source>
        <dbReference type="SAM" id="Phobius"/>
    </source>
</evidence>
<evidence type="ECO:0000313" key="4">
    <source>
        <dbReference type="Proteomes" id="UP000017746"/>
    </source>
</evidence>
<dbReference type="STRING" id="1246995.AFR_15390"/>
<dbReference type="InterPro" id="IPR052163">
    <property type="entry name" value="DGC-Regulatory_Protein"/>
</dbReference>
<dbReference type="PATRIC" id="fig|1246995.3.peg.3125"/>
<dbReference type="PANTHER" id="PTHR46663">
    <property type="entry name" value="DIGUANYLATE CYCLASE DGCT-RELATED"/>
    <property type="match status" value="1"/>
</dbReference>
<feature type="domain" description="GGDEF" evidence="2">
    <location>
        <begin position="362"/>
        <end position="491"/>
    </location>
</feature>
<feature type="transmembrane region" description="Helical" evidence="1">
    <location>
        <begin position="173"/>
        <end position="191"/>
    </location>
</feature>
<keyword evidence="1" id="KW-1133">Transmembrane helix</keyword>
<dbReference type="SMART" id="SM00267">
    <property type="entry name" value="GGDEF"/>
    <property type="match status" value="1"/>
</dbReference>
<feature type="transmembrane region" description="Helical" evidence="1">
    <location>
        <begin position="279"/>
        <end position="297"/>
    </location>
</feature>
<dbReference type="SUPFAM" id="SSF55073">
    <property type="entry name" value="Nucleotide cyclase"/>
    <property type="match status" value="1"/>
</dbReference>
<dbReference type="Pfam" id="PF00990">
    <property type="entry name" value="GGDEF"/>
    <property type="match status" value="1"/>
</dbReference>
<name>U5W054_9ACTN</name>
<dbReference type="EMBL" id="CP006272">
    <property type="protein sequence ID" value="AGZ41360.1"/>
    <property type="molecule type" value="Genomic_DNA"/>
</dbReference>
<feature type="transmembrane region" description="Helical" evidence="1">
    <location>
        <begin position="12"/>
        <end position="31"/>
    </location>
</feature>
<organism evidence="3 4">
    <name type="scientific">Actinoplanes friuliensis DSM 7358</name>
    <dbReference type="NCBI Taxonomy" id="1246995"/>
    <lineage>
        <taxon>Bacteria</taxon>
        <taxon>Bacillati</taxon>
        <taxon>Actinomycetota</taxon>
        <taxon>Actinomycetes</taxon>
        <taxon>Micromonosporales</taxon>
        <taxon>Micromonosporaceae</taxon>
        <taxon>Actinoplanes</taxon>
    </lineage>
</organism>
<keyword evidence="1" id="KW-0812">Transmembrane</keyword>
<reference evidence="3 4" key="1">
    <citation type="journal article" date="2014" name="J. Biotechnol.">
        <title>Complete genome sequence of the actinobacterium Actinoplanes friuliensis HAG 010964, producer of the lipopeptide antibiotic friulimycin.</title>
        <authorList>
            <person name="Ruckert C."/>
            <person name="Szczepanowski R."/>
            <person name="Albersmeier A."/>
            <person name="Goesmann A."/>
            <person name="Fischer N."/>
            <person name="Steinkamper A."/>
            <person name="Puhler A."/>
            <person name="Biener R."/>
            <person name="Schwartz D."/>
            <person name="Kalinowski J."/>
        </authorList>
    </citation>
    <scope>NUCLEOTIDE SEQUENCE [LARGE SCALE GENOMIC DNA]</scope>
    <source>
        <strain evidence="3 4">DSM 7358</strain>
    </source>
</reference>
<dbReference type="OrthoDB" id="3283472at2"/>
<feature type="transmembrane region" description="Helical" evidence="1">
    <location>
        <begin position="203"/>
        <end position="219"/>
    </location>
</feature>
<dbReference type="CDD" id="cd01949">
    <property type="entry name" value="GGDEF"/>
    <property type="match status" value="1"/>
</dbReference>
<feature type="transmembrane region" description="Helical" evidence="1">
    <location>
        <begin position="239"/>
        <end position="258"/>
    </location>
</feature>
<evidence type="ECO:0000259" key="2">
    <source>
        <dbReference type="PROSITE" id="PS50887"/>
    </source>
</evidence>
<dbReference type="Proteomes" id="UP000017746">
    <property type="component" value="Chromosome"/>
</dbReference>
<keyword evidence="1" id="KW-0472">Membrane</keyword>
<dbReference type="PANTHER" id="PTHR46663:SF2">
    <property type="entry name" value="GGDEF DOMAIN-CONTAINING PROTEIN"/>
    <property type="match status" value="1"/>
</dbReference>
<dbReference type="InterPro" id="IPR000160">
    <property type="entry name" value="GGDEF_dom"/>
</dbReference>
<dbReference type="InterPro" id="IPR043128">
    <property type="entry name" value="Rev_trsase/Diguanyl_cyclase"/>
</dbReference>
<feature type="transmembrane region" description="Helical" evidence="1">
    <location>
        <begin position="37"/>
        <end position="62"/>
    </location>
</feature>
<dbReference type="NCBIfam" id="TIGR00254">
    <property type="entry name" value="GGDEF"/>
    <property type="match status" value="1"/>
</dbReference>
<proteinExistence type="predicted"/>
<protein>
    <recommendedName>
        <fullName evidence="2">GGDEF domain-containing protein</fullName>
    </recommendedName>
</protein>
<dbReference type="KEGG" id="afs:AFR_15390"/>
<dbReference type="RefSeq" id="WP_023361419.1">
    <property type="nucleotide sequence ID" value="NC_022657.1"/>
</dbReference>
<feature type="transmembrane region" description="Helical" evidence="1">
    <location>
        <begin position="303"/>
        <end position="320"/>
    </location>
</feature>
<dbReference type="eggNOG" id="COG2199">
    <property type="taxonomic scope" value="Bacteria"/>
</dbReference>
<feature type="transmembrane region" description="Helical" evidence="1">
    <location>
        <begin position="74"/>
        <end position="94"/>
    </location>
</feature>
<dbReference type="InterPro" id="IPR029787">
    <property type="entry name" value="Nucleotide_cyclase"/>
</dbReference>
<dbReference type="HOGENOM" id="CLU_555084_0_0_11"/>
<feature type="transmembrane region" description="Helical" evidence="1">
    <location>
        <begin position="135"/>
        <end position="153"/>
    </location>
</feature>
<gene>
    <name evidence="3" type="ORF">AFR_15390</name>
</gene>
<dbReference type="PROSITE" id="PS50887">
    <property type="entry name" value="GGDEF"/>
    <property type="match status" value="1"/>
</dbReference>
<dbReference type="Gene3D" id="3.30.70.270">
    <property type="match status" value="1"/>
</dbReference>
<sequence>METTKRPGWDTLGLMVLLVLGIIALAAIPLSGASDSLVFVTITGFSQLVFATLALGFAVRTARLKTLTPRVRRAWLLMLPSYALWPVTIVLYGIFPGQEFPSPPDVLRLLIPPATLIGILSFARIPAAPAERAKLRLDAGLVGVGSAMVLWYLMVSPALADSSVGWRELVPSVIHPLTGAALLFGIGVVLMRGPQAAASRRPLLAIVAATLLILTGDAVRAYTLNSGGPVIPTVLQSSLWTGGVFVLMLAPYVQAWYARRPEASRSGTDLRATPRPPRWPYLTVLPGYALLLITVGIRDPFPAGGLIVGALIVSTLAFARQMVSAQESRRLAVTDGLTGLANRVQLYEALPRALARAGRNGTRVGVLIIDMNGFKQVNDTLGHQAGDQLLIGFGELLRRCVLGSDLVARLGGDEFTVVLPDISDEVQAQAVIRRIRAAMAEPIDVGPTMVQPNASIGMAISAPGELAMDELLHRADLAMYETKNSRNAVRP</sequence>